<keyword evidence="2" id="KW-1185">Reference proteome</keyword>
<evidence type="ECO:0000313" key="1">
    <source>
        <dbReference type="EMBL" id="VEL10907.1"/>
    </source>
</evidence>
<name>A0A448WG32_9PLAT</name>
<dbReference type="AlphaFoldDB" id="A0A448WG32"/>
<gene>
    <name evidence="1" type="ORF">PXEA_LOCUS4347</name>
</gene>
<proteinExistence type="predicted"/>
<dbReference type="Proteomes" id="UP000784294">
    <property type="component" value="Unassembled WGS sequence"/>
</dbReference>
<evidence type="ECO:0000313" key="2">
    <source>
        <dbReference type="Proteomes" id="UP000784294"/>
    </source>
</evidence>
<reference evidence="1" key="1">
    <citation type="submission" date="2018-11" db="EMBL/GenBank/DDBJ databases">
        <authorList>
            <consortium name="Pathogen Informatics"/>
        </authorList>
    </citation>
    <scope>NUCLEOTIDE SEQUENCE</scope>
</reference>
<dbReference type="EMBL" id="CAAALY010010267">
    <property type="protein sequence ID" value="VEL10907.1"/>
    <property type="molecule type" value="Genomic_DNA"/>
</dbReference>
<sequence length="115" mass="13663">MYSSGRISFSQLDNIVKGILFELFCYRSCDSSHRWTVDLVHSLTFRRHRREFCHSRHRFQLQFVSHSSDHGCAYWFCWHIAYYPLSYLTPSLSQLVYIPPLQRCVLFGEFSVAST</sequence>
<comment type="caution">
    <text evidence="1">The sequence shown here is derived from an EMBL/GenBank/DDBJ whole genome shotgun (WGS) entry which is preliminary data.</text>
</comment>
<organism evidence="1 2">
    <name type="scientific">Protopolystoma xenopodis</name>
    <dbReference type="NCBI Taxonomy" id="117903"/>
    <lineage>
        <taxon>Eukaryota</taxon>
        <taxon>Metazoa</taxon>
        <taxon>Spiralia</taxon>
        <taxon>Lophotrochozoa</taxon>
        <taxon>Platyhelminthes</taxon>
        <taxon>Monogenea</taxon>
        <taxon>Polyopisthocotylea</taxon>
        <taxon>Polystomatidea</taxon>
        <taxon>Polystomatidae</taxon>
        <taxon>Protopolystoma</taxon>
    </lineage>
</organism>
<protein>
    <submittedName>
        <fullName evidence="1">Uncharacterized protein</fullName>
    </submittedName>
</protein>
<accession>A0A448WG32</accession>